<proteinExistence type="predicted"/>
<accession>D5ST12</accession>
<dbReference type="RefSeq" id="WP_013111394.1">
    <property type="nucleotide sequence ID" value="NC_014148.1"/>
</dbReference>
<dbReference type="Proteomes" id="UP000002220">
    <property type="component" value="Chromosome"/>
</dbReference>
<dbReference type="KEGG" id="plm:Plim_3148"/>
<dbReference type="HOGENOM" id="CLU_933441_0_0_0"/>
<dbReference type="AlphaFoldDB" id="D5ST12"/>
<gene>
    <name evidence="1" type="ordered locus">Plim_3148</name>
</gene>
<evidence type="ECO:0000313" key="2">
    <source>
        <dbReference type="Proteomes" id="UP000002220"/>
    </source>
</evidence>
<dbReference type="STRING" id="521674.Plim_3148"/>
<keyword evidence="2" id="KW-1185">Reference proteome</keyword>
<dbReference type="EMBL" id="CP001744">
    <property type="protein sequence ID" value="ADG68963.1"/>
    <property type="molecule type" value="Genomic_DNA"/>
</dbReference>
<dbReference type="NCBIfam" id="TIGR04106">
    <property type="entry name" value="cas8c_GSU0052"/>
    <property type="match status" value="1"/>
</dbReference>
<evidence type="ECO:0000313" key="1">
    <source>
        <dbReference type="EMBL" id="ADG68963.1"/>
    </source>
</evidence>
<sequence length="299" mass="33555">MSNDQPGIRVDVDVTNPGQFFACCGLLELADRLWPGAEGWFEPGSRTFNINCVGTLQTLVISLHEAKLVSTMTAPQRRRLEELSSLKAKELKEQPSLENEKKELEKLRRESPLVLLAPFSIRLDWFEDEFSGGGRFKTWAGQQSVESISTSMKHALSTFTWWPHPPKTLLDEISHENGLGFNFDSHVSSQGSALDVGFSLDSLSTNSTTRITVGARPYQEFLTFVGLQRFRPLEVSNENRFLYQAWTTPLNPLLAAGVTSCTIDAIAHLTFEFRLLYRTKYLKSFLNATPYSGATNVLV</sequence>
<protein>
    <submittedName>
        <fullName evidence="1">Uncharacterized protein</fullName>
    </submittedName>
</protein>
<name>D5ST12_PLAL2</name>
<organism evidence="1 2">
    <name type="scientific">Planctopirus limnophila (strain ATCC 43296 / DSM 3776 / IFAM 1008 / Mu 290)</name>
    <name type="common">Planctomyces limnophilus</name>
    <dbReference type="NCBI Taxonomy" id="521674"/>
    <lineage>
        <taxon>Bacteria</taxon>
        <taxon>Pseudomonadati</taxon>
        <taxon>Planctomycetota</taxon>
        <taxon>Planctomycetia</taxon>
        <taxon>Planctomycetales</taxon>
        <taxon>Planctomycetaceae</taxon>
        <taxon>Planctopirus</taxon>
    </lineage>
</organism>
<dbReference type="InterPro" id="IPR026391">
    <property type="entry name" value="Cas_GSU0052"/>
</dbReference>
<reference evidence="1 2" key="1">
    <citation type="journal article" date="2010" name="Stand. Genomic Sci.">
        <title>Complete genome sequence of Planctomyces limnophilus type strain (Mu 290).</title>
        <authorList>
            <person name="Labutti K."/>
            <person name="Sikorski J."/>
            <person name="Schneider S."/>
            <person name="Nolan M."/>
            <person name="Lucas S."/>
            <person name="Glavina Del Rio T."/>
            <person name="Tice H."/>
            <person name="Cheng J.F."/>
            <person name="Goodwin L."/>
            <person name="Pitluck S."/>
            <person name="Liolios K."/>
            <person name="Ivanova N."/>
            <person name="Mavromatis K."/>
            <person name="Mikhailova N."/>
            <person name="Pati A."/>
            <person name="Chen A."/>
            <person name="Palaniappan K."/>
            <person name="Land M."/>
            <person name="Hauser L."/>
            <person name="Chang Y.J."/>
            <person name="Jeffries C.D."/>
            <person name="Tindall B.J."/>
            <person name="Rohde M."/>
            <person name="Goker M."/>
            <person name="Woyke T."/>
            <person name="Bristow J."/>
            <person name="Eisen J.A."/>
            <person name="Markowitz V."/>
            <person name="Hugenholtz P."/>
            <person name="Kyrpides N.C."/>
            <person name="Klenk H.P."/>
            <person name="Lapidus A."/>
        </authorList>
    </citation>
    <scope>NUCLEOTIDE SEQUENCE [LARGE SCALE GENOMIC DNA]</scope>
    <source>
        <strain evidence="2">ATCC 43296 / DSM 3776 / IFAM 1008 / 290</strain>
    </source>
</reference>
<dbReference type="OrthoDB" id="129560at2"/>